<organism evidence="1">
    <name type="scientific">Eremomyces bilateralis CBS 781.70</name>
    <dbReference type="NCBI Taxonomy" id="1392243"/>
    <lineage>
        <taxon>Eukaryota</taxon>
        <taxon>Fungi</taxon>
        <taxon>Dikarya</taxon>
        <taxon>Ascomycota</taxon>
        <taxon>Pezizomycotina</taxon>
        <taxon>Dothideomycetes</taxon>
        <taxon>Dothideomycetes incertae sedis</taxon>
        <taxon>Eremomycetales</taxon>
        <taxon>Eremomycetaceae</taxon>
        <taxon>Eremomyces</taxon>
    </lineage>
</organism>
<dbReference type="PANTHER" id="PTHR11183">
    <property type="entry name" value="GLYCOGENIN SUBFAMILY MEMBER"/>
    <property type="match status" value="1"/>
</dbReference>
<dbReference type="OrthoDB" id="2014201at2759"/>
<protein>
    <submittedName>
        <fullName evidence="1 3">Nucleotide-diphospho-sugar transferase</fullName>
    </submittedName>
</protein>
<evidence type="ECO:0000313" key="1">
    <source>
        <dbReference type="EMBL" id="KAF1810026.1"/>
    </source>
</evidence>
<proteinExistence type="predicted"/>
<evidence type="ECO:0000313" key="3">
    <source>
        <dbReference type="RefSeq" id="XP_033531657.1"/>
    </source>
</evidence>
<dbReference type="GO" id="GO:0016740">
    <property type="term" value="F:transferase activity"/>
    <property type="evidence" value="ECO:0007669"/>
    <property type="project" value="UniProtKB-KW"/>
</dbReference>
<evidence type="ECO:0000313" key="2">
    <source>
        <dbReference type="Proteomes" id="UP000504638"/>
    </source>
</evidence>
<reference evidence="3" key="2">
    <citation type="submission" date="2020-04" db="EMBL/GenBank/DDBJ databases">
        <authorList>
            <consortium name="NCBI Genome Project"/>
        </authorList>
    </citation>
    <scope>NUCLEOTIDE SEQUENCE</scope>
    <source>
        <strain evidence="3">CBS 781.70</strain>
    </source>
</reference>
<sequence length="372" mass="42643">MSFPVPRALSARSRLICILSFFFLVLLVVLHQSAPYHGYTIIQKPVPAPAPSPTAGEEFIETKFMFQEDLATLRQPNFDLKEYTKYKPHNYVPDTQQQTFATFLCTPNASIYDPYFAATLNLVYRNLWSPSIASKSRPFTVFVAPFITQEQRDILAGAGAVIQELGLLPWEPHIPGVWGRWRDQFSKLHFFNQTQYSTIAYMDSDAFPLENIDSVFDEIIEQKCDPAKLNADDLKEKDELCDYTFMGVMNMGGGINGGFVVVRPNPAMHRRLIRNYVKVDEYDNTAAEQSFFKWMFAEDGAFPVAFLPRKFNGYFPTEDDKGQIMVVHEKLWAFSDLPSWLMGVWDKGWEEMVDYFNSPAFKEAREKDGAVS</sequence>
<dbReference type="SUPFAM" id="SSF53448">
    <property type="entry name" value="Nucleotide-diphospho-sugar transferases"/>
    <property type="match status" value="1"/>
</dbReference>
<dbReference type="InterPro" id="IPR029044">
    <property type="entry name" value="Nucleotide-diphossugar_trans"/>
</dbReference>
<reference evidence="1 3" key="1">
    <citation type="submission" date="2020-01" db="EMBL/GenBank/DDBJ databases">
        <authorList>
            <consortium name="DOE Joint Genome Institute"/>
            <person name="Haridas S."/>
            <person name="Albert R."/>
            <person name="Binder M."/>
            <person name="Bloem J."/>
            <person name="Labutti K."/>
            <person name="Salamov A."/>
            <person name="Andreopoulos B."/>
            <person name="Baker S.E."/>
            <person name="Barry K."/>
            <person name="Bills G."/>
            <person name="Bluhm B.H."/>
            <person name="Cannon C."/>
            <person name="Castanera R."/>
            <person name="Culley D.E."/>
            <person name="Daum C."/>
            <person name="Ezra D."/>
            <person name="Gonzalez J.B."/>
            <person name="Henrissat B."/>
            <person name="Kuo A."/>
            <person name="Liang C."/>
            <person name="Lipzen A."/>
            <person name="Lutzoni F."/>
            <person name="Magnuson J."/>
            <person name="Mondo S."/>
            <person name="Nolan M."/>
            <person name="Ohm R."/>
            <person name="Pangilinan J."/>
            <person name="Park H.-J."/>
            <person name="Ramirez L."/>
            <person name="Alfaro M."/>
            <person name="Sun H."/>
            <person name="Tritt A."/>
            <person name="Yoshinaga Y."/>
            <person name="Zwiers L.-H."/>
            <person name="Turgeon B.G."/>
            <person name="Goodwin S.B."/>
            <person name="Spatafora J.W."/>
            <person name="Crous P.W."/>
            <person name="Grigoriev I.V."/>
        </authorList>
    </citation>
    <scope>NUCLEOTIDE SEQUENCE</scope>
    <source>
        <strain evidence="1 3">CBS 781.70</strain>
    </source>
</reference>
<dbReference type="GeneID" id="54420571"/>
<dbReference type="EMBL" id="ML975168">
    <property type="protein sequence ID" value="KAF1810026.1"/>
    <property type="molecule type" value="Genomic_DNA"/>
</dbReference>
<name>A0A6G1FWG0_9PEZI</name>
<dbReference type="Proteomes" id="UP000504638">
    <property type="component" value="Unplaced"/>
</dbReference>
<dbReference type="Gene3D" id="3.90.550.10">
    <property type="entry name" value="Spore Coat Polysaccharide Biosynthesis Protein SpsA, Chain A"/>
    <property type="match status" value="1"/>
</dbReference>
<reference evidence="3" key="3">
    <citation type="submission" date="2025-04" db="UniProtKB">
        <authorList>
            <consortium name="RefSeq"/>
        </authorList>
    </citation>
    <scope>IDENTIFICATION</scope>
    <source>
        <strain evidence="3">CBS 781.70</strain>
    </source>
</reference>
<dbReference type="AlphaFoldDB" id="A0A6G1FWG0"/>
<keyword evidence="1 3" id="KW-0808">Transferase</keyword>
<dbReference type="RefSeq" id="XP_033531657.1">
    <property type="nucleotide sequence ID" value="XM_033680001.1"/>
</dbReference>
<keyword evidence="2" id="KW-1185">Reference proteome</keyword>
<gene>
    <name evidence="1 3" type="ORF">P152DRAFT_460840</name>
</gene>
<dbReference type="InterPro" id="IPR050587">
    <property type="entry name" value="GNT1/Glycosyltrans_8"/>
</dbReference>
<accession>A0A6G1FWG0</accession>